<protein>
    <submittedName>
        <fullName evidence="1">Uncharacterized protein</fullName>
    </submittedName>
</protein>
<gene>
    <name evidence="1" type="ORF">J2T57_001497</name>
</gene>
<dbReference type="AlphaFoldDB" id="A0AAE3G232"/>
<evidence type="ECO:0000313" key="2">
    <source>
        <dbReference type="Proteomes" id="UP001205843"/>
    </source>
</evidence>
<name>A0AAE3G232_9GAMM</name>
<accession>A0AAE3G232</accession>
<sequence length="35" mass="3701">MYEFINDSALSAAEIEAALEAGVPVNLVHDTPELA</sequence>
<comment type="caution">
    <text evidence="1">The sequence shown here is derived from an EMBL/GenBank/DDBJ whole genome shotgun (WGS) entry which is preliminary data.</text>
</comment>
<organism evidence="1 2">
    <name type="scientific">Natronocella acetinitrilica</name>
    <dbReference type="NCBI Taxonomy" id="414046"/>
    <lineage>
        <taxon>Bacteria</taxon>
        <taxon>Pseudomonadati</taxon>
        <taxon>Pseudomonadota</taxon>
        <taxon>Gammaproteobacteria</taxon>
        <taxon>Chromatiales</taxon>
        <taxon>Ectothiorhodospiraceae</taxon>
        <taxon>Natronocella</taxon>
    </lineage>
</organism>
<keyword evidence="2" id="KW-1185">Reference proteome</keyword>
<evidence type="ECO:0000313" key="1">
    <source>
        <dbReference type="EMBL" id="MCP1674395.1"/>
    </source>
</evidence>
<dbReference type="EMBL" id="JALJXV010000003">
    <property type="protein sequence ID" value="MCP1674395.1"/>
    <property type="molecule type" value="Genomic_DNA"/>
</dbReference>
<dbReference type="Proteomes" id="UP001205843">
    <property type="component" value="Unassembled WGS sequence"/>
</dbReference>
<proteinExistence type="predicted"/>
<reference evidence="1" key="1">
    <citation type="submission" date="2022-03" db="EMBL/GenBank/DDBJ databases">
        <title>Genomic Encyclopedia of Type Strains, Phase III (KMG-III): the genomes of soil and plant-associated and newly described type strains.</title>
        <authorList>
            <person name="Whitman W."/>
        </authorList>
    </citation>
    <scope>NUCLEOTIDE SEQUENCE</scope>
    <source>
        <strain evidence="1">ANL 6-2</strain>
    </source>
</reference>